<evidence type="ECO:0000313" key="3">
    <source>
        <dbReference type="Proteomes" id="UP000541558"/>
    </source>
</evidence>
<evidence type="ECO:0000313" key="2">
    <source>
        <dbReference type="EMBL" id="KAF5332104.1"/>
    </source>
</evidence>
<sequence>MRVSRLAILPIALALASTVTAYYDARADYINDLATRDYGLEDDVLGTRNLLIDMSTRDIVEELKRRGVEKPRFICFCGAAFAFSDRAEAEAHCKNLGQGHKVLPEIIRCNCGRGFSNEVEPEFHMTETAKQPGHRLRRLRL</sequence>
<dbReference type="Proteomes" id="UP000541558">
    <property type="component" value="Unassembled WGS sequence"/>
</dbReference>
<dbReference type="AlphaFoldDB" id="A0A8H5BYY2"/>
<dbReference type="EMBL" id="JAACJK010000111">
    <property type="protein sequence ID" value="KAF5332104.1"/>
    <property type="molecule type" value="Genomic_DNA"/>
</dbReference>
<keyword evidence="3" id="KW-1185">Reference proteome</keyword>
<evidence type="ECO:0000256" key="1">
    <source>
        <dbReference type="SAM" id="SignalP"/>
    </source>
</evidence>
<keyword evidence="1" id="KW-0732">Signal</keyword>
<comment type="caution">
    <text evidence="2">The sequence shown here is derived from an EMBL/GenBank/DDBJ whole genome shotgun (WGS) entry which is preliminary data.</text>
</comment>
<name>A0A8H5BYY2_9AGAR</name>
<feature type="signal peptide" evidence="1">
    <location>
        <begin position="1"/>
        <end position="21"/>
    </location>
</feature>
<gene>
    <name evidence="2" type="ORF">D9611_008008</name>
</gene>
<protein>
    <submittedName>
        <fullName evidence="2">Uncharacterized protein</fullName>
    </submittedName>
</protein>
<accession>A0A8H5BYY2</accession>
<reference evidence="2 3" key="1">
    <citation type="journal article" date="2020" name="ISME J.">
        <title>Uncovering the hidden diversity of litter-decomposition mechanisms in mushroom-forming fungi.</title>
        <authorList>
            <person name="Floudas D."/>
            <person name="Bentzer J."/>
            <person name="Ahren D."/>
            <person name="Johansson T."/>
            <person name="Persson P."/>
            <person name="Tunlid A."/>
        </authorList>
    </citation>
    <scope>NUCLEOTIDE SEQUENCE [LARGE SCALE GENOMIC DNA]</scope>
    <source>
        <strain evidence="2 3">CBS 175.51</strain>
    </source>
</reference>
<organism evidence="2 3">
    <name type="scientific">Ephemerocybe angulata</name>
    <dbReference type="NCBI Taxonomy" id="980116"/>
    <lineage>
        <taxon>Eukaryota</taxon>
        <taxon>Fungi</taxon>
        <taxon>Dikarya</taxon>
        <taxon>Basidiomycota</taxon>
        <taxon>Agaricomycotina</taxon>
        <taxon>Agaricomycetes</taxon>
        <taxon>Agaricomycetidae</taxon>
        <taxon>Agaricales</taxon>
        <taxon>Agaricineae</taxon>
        <taxon>Psathyrellaceae</taxon>
        <taxon>Ephemerocybe</taxon>
    </lineage>
</organism>
<proteinExistence type="predicted"/>
<feature type="chain" id="PRO_5034575901" evidence="1">
    <location>
        <begin position="22"/>
        <end position="141"/>
    </location>
</feature>